<evidence type="ECO:0000256" key="1">
    <source>
        <dbReference type="ARBA" id="ARBA00004496"/>
    </source>
</evidence>
<evidence type="ECO:0000256" key="7">
    <source>
        <dbReference type="ARBA" id="ARBA00031828"/>
    </source>
</evidence>
<evidence type="ECO:0000313" key="8">
    <source>
        <dbReference type="EMBL" id="SLM32631.1"/>
    </source>
</evidence>
<organism evidence="8 9">
    <name type="scientific">Desulfamplus magnetovallimortis</name>
    <dbReference type="NCBI Taxonomy" id="1246637"/>
    <lineage>
        <taxon>Bacteria</taxon>
        <taxon>Pseudomonadati</taxon>
        <taxon>Thermodesulfobacteriota</taxon>
        <taxon>Desulfobacteria</taxon>
        <taxon>Desulfobacterales</taxon>
        <taxon>Desulfobacteraceae</taxon>
        <taxon>Desulfamplus</taxon>
    </lineage>
</organism>
<keyword evidence="3" id="KW-0963">Cytoplasm</keyword>
<evidence type="ECO:0000256" key="6">
    <source>
        <dbReference type="ARBA" id="ARBA00023277"/>
    </source>
</evidence>
<dbReference type="Pfam" id="PF13242">
    <property type="entry name" value="Hydrolase_like"/>
    <property type="match status" value="1"/>
</dbReference>
<accession>A0A1W1HJF2</accession>
<dbReference type="PANTHER" id="PTHR42891">
    <property type="entry name" value="D-GLYCERO-BETA-D-MANNO-HEPTOSE-1,7-BISPHOSPHATE 7-PHOSPHATASE"/>
    <property type="match status" value="1"/>
</dbReference>
<evidence type="ECO:0000256" key="2">
    <source>
        <dbReference type="ARBA" id="ARBA00005628"/>
    </source>
</evidence>
<name>A0A1W1HJF2_9BACT</name>
<protein>
    <recommendedName>
        <fullName evidence="7">D,D-heptose 1,7-bisphosphate phosphatase</fullName>
    </recommendedName>
</protein>
<dbReference type="NCBIfam" id="TIGR01662">
    <property type="entry name" value="HAD-SF-IIIA"/>
    <property type="match status" value="1"/>
</dbReference>
<dbReference type="InterPro" id="IPR006543">
    <property type="entry name" value="Histidinol-phos"/>
</dbReference>
<gene>
    <name evidence="8" type="ORF">MTBBW1_790029</name>
</gene>
<dbReference type="NCBIfam" id="NF006506">
    <property type="entry name" value="PRK08942.1"/>
    <property type="match status" value="1"/>
</dbReference>
<dbReference type="NCBIfam" id="TIGR01656">
    <property type="entry name" value="Histidinol-ppas"/>
    <property type="match status" value="1"/>
</dbReference>
<evidence type="ECO:0000313" key="9">
    <source>
        <dbReference type="Proteomes" id="UP000191931"/>
    </source>
</evidence>
<dbReference type="InterPro" id="IPR006549">
    <property type="entry name" value="HAD-SF_hydro_IIIA"/>
</dbReference>
<dbReference type="AlphaFoldDB" id="A0A1W1HJF2"/>
<dbReference type="CDD" id="cd07503">
    <property type="entry name" value="HAD_HisB-N"/>
    <property type="match status" value="1"/>
</dbReference>
<dbReference type="GO" id="GO:0016791">
    <property type="term" value="F:phosphatase activity"/>
    <property type="evidence" value="ECO:0007669"/>
    <property type="project" value="InterPro"/>
</dbReference>
<dbReference type="InterPro" id="IPR023214">
    <property type="entry name" value="HAD_sf"/>
</dbReference>
<dbReference type="PANTHER" id="PTHR42891:SF1">
    <property type="entry name" value="D-GLYCERO-BETA-D-MANNO-HEPTOSE-1,7-BISPHOSPHATE 7-PHOSPHATASE"/>
    <property type="match status" value="1"/>
</dbReference>
<dbReference type="RefSeq" id="WP_080802660.1">
    <property type="nucleotide sequence ID" value="NZ_LT828543.1"/>
</dbReference>
<dbReference type="OrthoDB" id="9814110at2"/>
<evidence type="ECO:0000256" key="4">
    <source>
        <dbReference type="ARBA" id="ARBA00022723"/>
    </source>
</evidence>
<keyword evidence="9" id="KW-1185">Reference proteome</keyword>
<dbReference type="GO" id="GO:0005737">
    <property type="term" value="C:cytoplasm"/>
    <property type="evidence" value="ECO:0007669"/>
    <property type="project" value="UniProtKB-SubCell"/>
</dbReference>
<evidence type="ECO:0000256" key="5">
    <source>
        <dbReference type="ARBA" id="ARBA00022801"/>
    </source>
</evidence>
<dbReference type="Proteomes" id="UP000191931">
    <property type="component" value="Unassembled WGS sequence"/>
</dbReference>
<keyword evidence="5" id="KW-0378">Hydrolase</keyword>
<proteinExistence type="inferred from homology"/>
<keyword evidence="4" id="KW-0479">Metal-binding</keyword>
<dbReference type="GO" id="GO:0005975">
    <property type="term" value="P:carbohydrate metabolic process"/>
    <property type="evidence" value="ECO:0007669"/>
    <property type="project" value="InterPro"/>
</dbReference>
<dbReference type="GO" id="GO:0046872">
    <property type="term" value="F:metal ion binding"/>
    <property type="evidence" value="ECO:0007669"/>
    <property type="project" value="UniProtKB-KW"/>
</dbReference>
<dbReference type="EMBL" id="FWEV01000324">
    <property type="protein sequence ID" value="SLM32631.1"/>
    <property type="molecule type" value="Genomic_DNA"/>
</dbReference>
<evidence type="ECO:0000256" key="3">
    <source>
        <dbReference type="ARBA" id="ARBA00022490"/>
    </source>
</evidence>
<comment type="subcellular location">
    <subcellularLocation>
        <location evidence="1">Cytoplasm</location>
    </subcellularLocation>
</comment>
<comment type="similarity">
    <text evidence="2">Belongs to the GmhB family.</text>
</comment>
<dbReference type="SUPFAM" id="SSF56784">
    <property type="entry name" value="HAD-like"/>
    <property type="match status" value="1"/>
</dbReference>
<dbReference type="InterPro" id="IPR036412">
    <property type="entry name" value="HAD-like_sf"/>
</dbReference>
<dbReference type="Gene3D" id="3.40.50.1000">
    <property type="entry name" value="HAD superfamily/HAD-like"/>
    <property type="match status" value="1"/>
</dbReference>
<dbReference type="InterPro" id="IPR004446">
    <property type="entry name" value="Heptose_bisP_phosphatase"/>
</dbReference>
<keyword evidence="6" id="KW-0119">Carbohydrate metabolism</keyword>
<dbReference type="STRING" id="1246637.MTBBW1_790029"/>
<reference evidence="8 9" key="1">
    <citation type="submission" date="2017-03" db="EMBL/GenBank/DDBJ databases">
        <authorList>
            <person name="Afonso C.L."/>
            <person name="Miller P.J."/>
            <person name="Scott M.A."/>
            <person name="Spackman E."/>
            <person name="Goraichik I."/>
            <person name="Dimitrov K.M."/>
            <person name="Suarez D.L."/>
            <person name="Swayne D.E."/>
        </authorList>
    </citation>
    <scope>NUCLEOTIDE SEQUENCE [LARGE SCALE GENOMIC DNA]</scope>
    <source>
        <strain evidence="8">PRJEB14757</strain>
    </source>
</reference>
<sequence length="239" mass="25843">MGFAVFLDRDGVINIDSPDYIKSENEFHFIPGSTDAIALLTEAGCDVFVITNQSAVGRGMITKGELDIIFAKMKEGVTRAGGRINDIFYCPHTPDDACLCRKPLPGMIFQAVEKHGINLSFSVMVGDSVKDIECARKAGCAAAVLVLTGNGQKSMTALEKKGTPPDMMAADLMEAAQWIIAHLPDLSNMSYQSCVSDEFTMSEQFNVSNQLSASKRSNPSCLSKVPDISKLSGQDFQSR</sequence>